<keyword evidence="1" id="KW-0812">Transmembrane</keyword>
<gene>
    <name evidence="2" type="ORF">ENG14_07020</name>
</gene>
<evidence type="ECO:0008006" key="3">
    <source>
        <dbReference type="Google" id="ProtNLM"/>
    </source>
</evidence>
<name>A0A7C1AWR9_9BACT</name>
<evidence type="ECO:0000256" key="1">
    <source>
        <dbReference type="SAM" id="Phobius"/>
    </source>
</evidence>
<reference evidence="2" key="1">
    <citation type="journal article" date="2020" name="mSystems">
        <title>Genome- and Community-Level Interaction Insights into Carbon Utilization and Element Cycling Functions of Hydrothermarchaeota in Hydrothermal Sediment.</title>
        <authorList>
            <person name="Zhou Z."/>
            <person name="Liu Y."/>
            <person name="Xu W."/>
            <person name="Pan J."/>
            <person name="Luo Z.H."/>
            <person name="Li M."/>
        </authorList>
    </citation>
    <scope>NUCLEOTIDE SEQUENCE [LARGE SCALE GENOMIC DNA]</scope>
    <source>
        <strain evidence="2">HyVt-19</strain>
    </source>
</reference>
<protein>
    <recommendedName>
        <fullName evidence="3">Phage tail tape measure protein</fullName>
    </recommendedName>
</protein>
<sequence length="464" mass="50324">MGEKAAELYVELDGDSRGFNKAMKSSEKRMTRFSKGAAKLKAFVGNVFKTAFRIAAIGVVALTGALVALSVVVKRSMTSIDKLAKTARKLGLLPKELQALRLAAELGGVTMETMDMAMQRYVRRAAEAAMGTGEAVKALKELNINAKEIVKLPVPQQMEILADRFAKVKTQADRVRLAMKLFDSEGVALVNVLASGKKGLQDIQKEVAKYGLALKAVDVVKVEELNDAWTMLKFHLGTIIDRLAVEFAPLLTKAVVKMGESIPKIVEWIKQIRGFIANVAGAVGAVFDWFDALNGVVNHIKGGIATLVGWFAKAQTMVLKLAKDSAETINVINPFLTDKDKKNVSKAYDELIADSKRWEKASEDTAAELFKKGDDLLISFGQGKNAKKFRDSVLGVYDEADKRAKKLVDTTKKAAAAMGGLFGEYANLKDLILGQGYIGFEGKAKTQTGTFTSSAAGRQTPSYD</sequence>
<dbReference type="AlphaFoldDB" id="A0A7C1AWR9"/>
<proteinExistence type="predicted"/>
<organism evidence="2">
    <name type="scientific">Thermodesulforhabdus norvegica</name>
    <dbReference type="NCBI Taxonomy" id="39841"/>
    <lineage>
        <taxon>Bacteria</taxon>
        <taxon>Pseudomonadati</taxon>
        <taxon>Thermodesulfobacteriota</taxon>
        <taxon>Syntrophobacteria</taxon>
        <taxon>Syntrophobacterales</taxon>
        <taxon>Thermodesulforhabdaceae</taxon>
        <taxon>Thermodesulforhabdus</taxon>
    </lineage>
</organism>
<accession>A0A7C1AWR9</accession>
<keyword evidence="1" id="KW-0472">Membrane</keyword>
<dbReference type="EMBL" id="DQZW01000332">
    <property type="protein sequence ID" value="HDL90638.1"/>
    <property type="molecule type" value="Genomic_DNA"/>
</dbReference>
<feature type="non-terminal residue" evidence="2">
    <location>
        <position position="464"/>
    </location>
</feature>
<evidence type="ECO:0000313" key="2">
    <source>
        <dbReference type="EMBL" id="HDL90638.1"/>
    </source>
</evidence>
<keyword evidence="1" id="KW-1133">Transmembrane helix</keyword>
<dbReference type="Proteomes" id="UP000886355">
    <property type="component" value="Unassembled WGS sequence"/>
</dbReference>
<feature type="transmembrane region" description="Helical" evidence="1">
    <location>
        <begin position="51"/>
        <end position="73"/>
    </location>
</feature>
<comment type="caution">
    <text evidence="2">The sequence shown here is derived from an EMBL/GenBank/DDBJ whole genome shotgun (WGS) entry which is preliminary data.</text>
</comment>